<evidence type="ECO:0000313" key="4">
    <source>
        <dbReference type="Proteomes" id="UP000281738"/>
    </source>
</evidence>
<dbReference type="Pfam" id="PF00480">
    <property type="entry name" value="ROK"/>
    <property type="match status" value="1"/>
</dbReference>
<sequence length="401" mass="40679">MPLDPRPAGPRTRGPAATDEVRRRNTAVLLRLLRDGSARSRADLARLSGLAKATVGAIVGDLEDLGVILEAPAARDEPGRGRPGTLVRLDGRRHAGVGIEVNVDYVAVTVLDLTGAELWFERTTWGAEPPGTEQVLRLAREHLDRLHATGASALGLTVAVPGLIDRSLGQVVDAPNLGWHAEPLADRLSSGLACPGLAVAVDNDANCAARAESLQGVAVGETDLVYLTGTVGLGAGVIAGGEVLRGSRGLAGEVGHLRVGTDQPCACGRTGCWEALAGQRGLVAATGLEVASDEDPVAYAARVAALPDAATLLQPVVAAMVRGVTGLALGLDPAVVVLGGAFVPLADVLVPALEQALDAGFTGPGTRVAPSSLGLHAASVGAALDALDATYAGRRSLPRAG</sequence>
<keyword evidence="3" id="KW-0418">Kinase</keyword>
<comment type="similarity">
    <text evidence="1">Belongs to the ROK (NagC/XylR) family.</text>
</comment>
<dbReference type="InterPro" id="IPR036388">
    <property type="entry name" value="WH-like_DNA-bd_sf"/>
</dbReference>
<keyword evidence="3" id="KW-0808">Transferase</keyword>
<reference evidence="3 4" key="1">
    <citation type="submission" date="2018-11" db="EMBL/GenBank/DDBJ databases">
        <title>Sequencing the genomes of 1000 actinobacteria strains.</title>
        <authorList>
            <person name="Klenk H.-P."/>
        </authorList>
    </citation>
    <scope>NUCLEOTIDE SEQUENCE [LARGE SCALE GENOMIC DNA]</scope>
    <source>
        <strain evidence="3 4">DSM 12652</strain>
    </source>
</reference>
<dbReference type="Gene3D" id="1.10.10.10">
    <property type="entry name" value="Winged helix-like DNA-binding domain superfamily/Winged helix DNA-binding domain"/>
    <property type="match status" value="1"/>
</dbReference>
<proteinExistence type="inferred from homology"/>
<dbReference type="GO" id="GO:0016301">
    <property type="term" value="F:kinase activity"/>
    <property type="evidence" value="ECO:0007669"/>
    <property type="project" value="UniProtKB-KW"/>
</dbReference>
<dbReference type="InterPro" id="IPR000600">
    <property type="entry name" value="ROK"/>
</dbReference>
<feature type="region of interest" description="Disordered" evidence="2">
    <location>
        <begin position="1"/>
        <end position="20"/>
    </location>
</feature>
<dbReference type="Proteomes" id="UP000281738">
    <property type="component" value="Unassembled WGS sequence"/>
</dbReference>
<dbReference type="EMBL" id="RKHO01000001">
    <property type="protein sequence ID" value="ROR90049.1"/>
    <property type="molecule type" value="Genomic_DNA"/>
</dbReference>
<protein>
    <submittedName>
        <fullName evidence="3">Putative NBD/HSP70 family sugar kinase</fullName>
    </submittedName>
</protein>
<dbReference type="SUPFAM" id="SSF46785">
    <property type="entry name" value="Winged helix' DNA-binding domain"/>
    <property type="match status" value="1"/>
</dbReference>
<dbReference type="AlphaFoldDB" id="A0A3N2CRB0"/>
<dbReference type="SUPFAM" id="SSF53067">
    <property type="entry name" value="Actin-like ATPase domain"/>
    <property type="match status" value="1"/>
</dbReference>
<dbReference type="InterPro" id="IPR043129">
    <property type="entry name" value="ATPase_NBD"/>
</dbReference>
<gene>
    <name evidence="3" type="ORF">EDD33_0884</name>
</gene>
<evidence type="ECO:0000256" key="2">
    <source>
        <dbReference type="SAM" id="MobiDB-lite"/>
    </source>
</evidence>
<accession>A0A3N2CRB0</accession>
<dbReference type="InterPro" id="IPR036390">
    <property type="entry name" value="WH_DNA-bd_sf"/>
</dbReference>
<name>A0A3N2CRB0_9ACTN</name>
<feature type="compositionally biased region" description="Low complexity" evidence="2">
    <location>
        <begin position="9"/>
        <end position="18"/>
    </location>
</feature>
<dbReference type="PANTHER" id="PTHR18964:SF149">
    <property type="entry name" value="BIFUNCTIONAL UDP-N-ACETYLGLUCOSAMINE 2-EPIMERASE_N-ACETYLMANNOSAMINE KINASE"/>
    <property type="match status" value="1"/>
</dbReference>
<comment type="caution">
    <text evidence="3">The sequence shown here is derived from an EMBL/GenBank/DDBJ whole genome shotgun (WGS) entry which is preliminary data.</text>
</comment>
<organism evidence="3 4">
    <name type="scientific">Nocardioides aurantiacus</name>
    <dbReference type="NCBI Taxonomy" id="86796"/>
    <lineage>
        <taxon>Bacteria</taxon>
        <taxon>Bacillati</taxon>
        <taxon>Actinomycetota</taxon>
        <taxon>Actinomycetes</taxon>
        <taxon>Propionibacteriales</taxon>
        <taxon>Nocardioidaceae</taxon>
        <taxon>Nocardioides</taxon>
    </lineage>
</organism>
<dbReference type="PANTHER" id="PTHR18964">
    <property type="entry name" value="ROK (REPRESSOR, ORF, KINASE) FAMILY"/>
    <property type="match status" value="1"/>
</dbReference>
<keyword evidence="4" id="KW-1185">Reference proteome</keyword>
<evidence type="ECO:0000313" key="3">
    <source>
        <dbReference type="EMBL" id="ROR90049.1"/>
    </source>
</evidence>
<dbReference type="RefSeq" id="WP_170169694.1">
    <property type="nucleotide sequence ID" value="NZ_RKHO01000001.1"/>
</dbReference>
<evidence type="ECO:0000256" key="1">
    <source>
        <dbReference type="ARBA" id="ARBA00006479"/>
    </source>
</evidence>
<dbReference type="Gene3D" id="3.30.420.40">
    <property type="match status" value="2"/>
</dbReference>